<gene>
    <name evidence="1" type="ORF">TMES_11270</name>
</gene>
<sequence>MFLLFLYMDPNHGRTRTVFNALKTVYRYFIAKKHAPTSIDARAVINNLSSKRPRSGDKGRYFIWSMRSKHMLPQPELKRSMR</sequence>
<evidence type="ECO:0000313" key="1">
    <source>
        <dbReference type="EMBL" id="OSQ38412.1"/>
    </source>
</evidence>
<dbReference type="AlphaFoldDB" id="A0A1Y2L096"/>
<accession>A0A1Y2L096</accession>
<comment type="caution">
    <text evidence="1">The sequence shown here is derived from an EMBL/GenBank/DDBJ whole genome shotgun (WGS) entry which is preliminary data.</text>
</comment>
<protein>
    <submittedName>
        <fullName evidence="1">Uncharacterized protein</fullName>
    </submittedName>
</protein>
<evidence type="ECO:0000313" key="2">
    <source>
        <dbReference type="Proteomes" id="UP000193391"/>
    </source>
</evidence>
<reference evidence="1 2" key="1">
    <citation type="submission" date="2014-03" db="EMBL/GenBank/DDBJ databases">
        <title>The draft genome sequence of Thalassospira mesophila JCM 18969.</title>
        <authorList>
            <person name="Lai Q."/>
            <person name="Shao Z."/>
        </authorList>
    </citation>
    <scope>NUCLEOTIDE SEQUENCE [LARGE SCALE GENOMIC DNA]</scope>
    <source>
        <strain evidence="1 2">JCM 18969</strain>
    </source>
</reference>
<organism evidence="1 2">
    <name type="scientific">Thalassospira mesophila</name>
    <dbReference type="NCBI Taxonomy" id="1293891"/>
    <lineage>
        <taxon>Bacteria</taxon>
        <taxon>Pseudomonadati</taxon>
        <taxon>Pseudomonadota</taxon>
        <taxon>Alphaproteobacteria</taxon>
        <taxon>Rhodospirillales</taxon>
        <taxon>Thalassospiraceae</taxon>
        <taxon>Thalassospira</taxon>
    </lineage>
</organism>
<keyword evidence="2" id="KW-1185">Reference proteome</keyword>
<name>A0A1Y2L096_9PROT</name>
<dbReference type="STRING" id="1293891.TMES_11270"/>
<dbReference type="Proteomes" id="UP000193391">
    <property type="component" value="Unassembled WGS sequence"/>
</dbReference>
<proteinExistence type="predicted"/>
<dbReference type="EMBL" id="JFKA01000004">
    <property type="protein sequence ID" value="OSQ38412.1"/>
    <property type="molecule type" value="Genomic_DNA"/>
</dbReference>